<protein>
    <submittedName>
        <fullName evidence="2">Uncharacterized protein</fullName>
    </submittedName>
</protein>
<organism evidence="2 3">
    <name type="scientific">Crotalaria pallida</name>
    <name type="common">Smooth rattlebox</name>
    <name type="synonym">Crotalaria striata</name>
    <dbReference type="NCBI Taxonomy" id="3830"/>
    <lineage>
        <taxon>Eukaryota</taxon>
        <taxon>Viridiplantae</taxon>
        <taxon>Streptophyta</taxon>
        <taxon>Embryophyta</taxon>
        <taxon>Tracheophyta</taxon>
        <taxon>Spermatophyta</taxon>
        <taxon>Magnoliopsida</taxon>
        <taxon>eudicotyledons</taxon>
        <taxon>Gunneridae</taxon>
        <taxon>Pentapetalae</taxon>
        <taxon>rosids</taxon>
        <taxon>fabids</taxon>
        <taxon>Fabales</taxon>
        <taxon>Fabaceae</taxon>
        <taxon>Papilionoideae</taxon>
        <taxon>50 kb inversion clade</taxon>
        <taxon>genistoids sensu lato</taxon>
        <taxon>core genistoids</taxon>
        <taxon>Crotalarieae</taxon>
        <taxon>Crotalaria</taxon>
    </lineage>
</organism>
<feature type="region of interest" description="Disordered" evidence="1">
    <location>
        <begin position="71"/>
        <end position="91"/>
    </location>
</feature>
<keyword evidence="3" id="KW-1185">Reference proteome</keyword>
<gene>
    <name evidence="2" type="ORF">RIF29_18842</name>
</gene>
<proteinExistence type="predicted"/>
<evidence type="ECO:0000256" key="1">
    <source>
        <dbReference type="SAM" id="MobiDB-lite"/>
    </source>
</evidence>
<dbReference type="EMBL" id="JAYWIO010000004">
    <property type="protein sequence ID" value="KAK7266200.1"/>
    <property type="molecule type" value="Genomic_DNA"/>
</dbReference>
<accession>A0AAN9I768</accession>
<evidence type="ECO:0000313" key="3">
    <source>
        <dbReference type="Proteomes" id="UP001372338"/>
    </source>
</evidence>
<reference evidence="2 3" key="1">
    <citation type="submission" date="2024-01" db="EMBL/GenBank/DDBJ databases">
        <title>The genomes of 5 underutilized Papilionoideae crops provide insights into root nodulation and disease resistanc.</title>
        <authorList>
            <person name="Yuan L."/>
        </authorList>
    </citation>
    <scope>NUCLEOTIDE SEQUENCE [LARGE SCALE GENOMIC DNA]</scope>
    <source>
        <strain evidence="2">ZHUSHIDOU_FW_LH</strain>
        <tissue evidence="2">Leaf</tissue>
    </source>
</reference>
<comment type="caution">
    <text evidence="2">The sequence shown here is derived from an EMBL/GenBank/DDBJ whole genome shotgun (WGS) entry which is preliminary data.</text>
</comment>
<evidence type="ECO:0000313" key="2">
    <source>
        <dbReference type="EMBL" id="KAK7266200.1"/>
    </source>
</evidence>
<dbReference type="AlphaFoldDB" id="A0AAN9I768"/>
<sequence length="91" mass="9521">MASGVGINASLVSLDTSALKVSTSDVKYRCPDNIFVACIITSSAFLISPKQKGIKTLHQSSQAILTVTDQPSLPSATATPNHHSLTLSLSH</sequence>
<dbReference type="Proteomes" id="UP001372338">
    <property type="component" value="Unassembled WGS sequence"/>
</dbReference>
<name>A0AAN9I768_CROPI</name>